<dbReference type="GO" id="GO:0005886">
    <property type="term" value="C:plasma membrane"/>
    <property type="evidence" value="ECO:0007669"/>
    <property type="project" value="UniProtKB-SubCell"/>
</dbReference>
<keyword evidence="5 8" id="KW-0812">Transmembrane</keyword>
<evidence type="ECO:0000256" key="4">
    <source>
        <dbReference type="ARBA" id="ARBA00022475"/>
    </source>
</evidence>
<dbReference type="EMBL" id="CP006734">
    <property type="protein sequence ID" value="AGW41957.1"/>
    <property type="molecule type" value="Genomic_DNA"/>
</dbReference>
<evidence type="ECO:0000256" key="3">
    <source>
        <dbReference type="ARBA" id="ARBA00022448"/>
    </source>
</evidence>
<dbReference type="PANTHER" id="PTHR21716:SF53">
    <property type="entry name" value="PERMEASE PERM-RELATED"/>
    <property type="match status" value="1"/>
</dbReference>
<comment type="similarity">
    <text evidence="2">Belongs to the autoinducer-2 exporter (AI-2E) (TC 2.A.86) family.</text>
</comment>
<evidence type="ECO:0000256" key="6">
    <source>
        <dbReference type="ARBA" id="ARBA00022989"/>
    </source>
</evidence>
<evidence type="ECO:0000256" key="2">
    <source>
        <dbReference type="ARBA" id="ARBA00009773"/>
    </source>
</evidence>
<keyword evidence="4" id="KW-1003">Cell membrane</keyword>
<keyword evidence="7 8" id="KW-0472">Membrane</keyword>
<dbReference type="InterPro" id="IPR002549">
    <property type="entry name" value="AI-2E-like"/>
</dbReference>
<protein>
    <recommendedName>
        <fullName evidence="11">AI-2E family transporter</fullName>
    </recommendedName>
</protein>
<feature type="transmembrane region" description="Helical" evidence="8">
    <location>
        <begin position="278"/>
        <end position="302"/>
    </location>
</feature>
<accession>U3PB52</accession>
<dbReference type="OrthoDB" id="9784366at2"/>
<dbReference type="STRING" id="1389489.O159_19400"/>
<feature type="transmembrane region" description="Helical" evidence="8">
    <location>
        <begin position="193"/>
        <end position="213"/>
    </location>
</feature>
<feature type="transmembrane region" description="Helical" evidence="8">
    <location>
        <begin position="346"/>
        <end position="377"/>
    </location>
</feature>
<dbReference type="KEGG" id="lxy:O159_19400"/>
<dbReference type="eggNOG" id="COG0628">
    <property type="taxonomic scope" value="Bacteria"/>
</dbReference>
<organism evidence="9 10">
    <name type="scientific">Leifsonia xyli subsp. cynodontis DSM 46306</name>
    <dbReference type="NCBI Taxonomy" id="1389489"/>
    <lineage>
        <taxon>Bacteria</taxon>
        <taxon>Bacillati</taxon>
        <taxon>Actinomycetota</taxon>
        <taxon>Actinomycetes</taxon>
        <taxon>Micrococcales</taxon>
        <taxon>Microbacteriaceae</taxon>
        <taxon>Leifsonia</taxon>
    </lineage>
</organism>
<gene>
    <name evidence="9" type="ORF">O159_19400</name>
</gene>
<evidence type="ECO:0000256" key="8">
    <source>
        <dbReference type="SAM" id="Phobius"/>
    </source>
</evidence>
<evidence type="ECO:0000256" key="1">
    <source>
        <dbReference type="ARBA" id="ARBA00004651"/>
    </source>
</evidence>
<evidence type="ECO:0000256" key="7">
    <source>
        <dbReference type="ARBA" id="ARBA00023136"/>
    </source>
</evidence>
<keyword evidence="10" id="KW-1185">Reference proteome</keyword>
<proteinExistence type="inferred from homology"/>
<dbReference type="PANTHER" id="PTHR21716">
    <property type="entry name" value="TRANSMEMBRANE PROTEIN"/>
    <property type="match status" value="1"/>
</dbReference>
<dbReference type="GO" id="GO:0055085">
    <property type="term" value="P:transmembrane transport"/>
    <property type="evidence" value="ECO:0007669"/>
    <property type="project" value="TreeGrafter"/>
</dbReference>
<name>U3PB52_LEIXC</name>
<feature type="transmembrane region" description="Helical" evidence="8">
    <location>
        <begin position="106"/>
        <end position="129"/>
    </location>
</feature>
<evidence type="ECO:0000313" key="9">
    <source>
        <dbReference type="EMBL" id="AGW41957.1"/>
    </source>
</evidence>
<feature type="transmembrane region" description="Helical" evidence="8">
    <location>
        <begin position="53"/>
        <end position="71"/>
    </location>
</feature>
<keyword evidence="3" id="KW-0813">Transport</keyword>
<evidence type="ECO:0008006" key="11">
    <source>
        <dbReference type="Google" id="ProtNLM"/>
    </source>
</evidence>
<feature type="transmembrane region" description="Helical" evidence="8">
    <location>
        <begin position="253"/>
        <end position="272"/>
    </location>
</feature>
<dbReference type="PATRIC" id="fig|1389489.3.peg.1865"/>
<dbReference type="Pfam" id="PF01594">
    <property type="entry name" value="AI-2E_transport"/>
    <property type="match status" value="1"/>
</dbReference>
<feature type="transmembrane region" description="Helical" evidence="8">
    <location>
        <begin position="309"/>
        <end position="326"/>
    </location>
</feature>
<keyword evidence="6 8" id="KW-1133">Transmembrane helix</keyword>
<feature type="transmembrane region" description="Helical" evidence="8">
    <location>
        <begin position="77"/>
        <end position="94"/>
    </location>
</feature>
<dbReference type="Proteomes" id="UP000016743">
    <property type="component" value="Chromosome"/>
</dbReference>
<dbReference type="RefSeq" id="WP_021755442.1">
    <property type="nucleotide sequence ID" value="NC_022438.1"/>
</dbReference>
<evidence type="ECO:0000313" key="10">
    <source>
        <dbReference type="Proteomes" id="UP000016743"/>
    </source>
</evidence>
<dbReference type="HOGENOM" id="CLU_031275_3_2_11"/>
<comment type="subcellular location">
    <subcellularLocation>
        <location evidence="1">Cell membrane</location>
        <topology evidence="1">Multi-pass membrane protein</topology>
    </subcellularLocation>
</comment>
<dbReference type="AlphaFoldDB" id="U3PB52"/>
<evidence type="ECO:0000256" key="5">
    <source>
        <dbReference type="ARBA" id="ARBA00022692"/>
    </source>
</evidence>
<sequence length="413" mass="43403">MADSDTPPSGPVPPGRGRLLRRRRAPGASGETDRVAGAIDDALPRGVRLAGAWSWRLLVIGAVIAVAVFLIVQLRLIVIPVLIAVLLGALLVPFKDLLVRHRWPGWLAILTTLLTLIVVVGGLLSLAVWQITRQSHDLQKQSVAAYDGFRAWLTTGPLGLSESQITSGLDTLWNSLQQDSQVFVSGALSLGSTLGHVLAGVLLTLFSVLFILIDGKGIWGWIVRIFPKNARGAIDSAGRAGWTTLRNFAKVQILVASIDALGIGLGAFFLGLPLVIPIAVLVFLGSFIPIVGAVVTGALAVFVALVFKGWVFAVIMLAVVLLVQQIEGHVLQPLIMGTAVKVHPLAVVLAVAAGSLLAGIPGALFAVPLVAVLNVMVNHISSGAGRRTPQPGSAPPSGVIWETVPRAAHRPRS</sequence>
<reference evidence="9 10" key="1">
    <citation type="journal article" date="2013" name="Genome Announc.">
        <title>Complete Genome Sequence of Leifsonia xyli subsp. cynodontis Strain DSM46306, a Gram-Positive Bacterial Pathogen of Grasses.</title>
        <authorList>
            <person name="Monteiro-Vitorello C.B."/>
            <person name="Zerillo M.M."/>
            <person name="Van Sluys M.A."/>
            <person name="Camargo L.E."/>
            <person name="Kitajima J.P."/>
        </authorList>
    </citation>
    <scope>NUCLEOTIDE SEQUENCE [LARGE SCALE GENOMIC DNA]</scope>
    <source>
        <strain evidence="9 10">DSM 46306</strain>
    </source>
</reference>